<evidence type="ECO:0000313" key="2">
    <source>
        <dbReference type="Proteomes" id="UP000310108"/>
    </source>
</evidence>
<evidence type="ECO:0000313" key="1">
    <source>
        <dbReference type="EMBL" id="TKW57430.1"/>
    </source>
</evidence>
<reference evidence="1 2" key="1">
    <citation type="journal article" date="2019" name="PLoS ONE">
        <title>Comparative genome analysis indicates high evolutionary potential of pathogenicity genes in Colletotrichum tanaceti.</title>
        <authorList>
            <person name="Lelwala R.V."/>
            <person name="Korhonen P.K."/>
            <person name="Young N.D."/>
            <person name="Scott J.B."/>
            <person name="Ades P.A."/>
            <person name="Gasser R.B."/>
            <person name="Taylor P.W.J."/>
        </authorList>
    </citation>
    <scope>NUCLEOTIDE SEQUENCE [LARGE SCALE GENOMIC DNA]</scope>
    <source>
        <strain evidence="1">BRIP57314</strain>
    </source>
</reference>
<protein>
    <submittedName>
        <fullName evidence="1">Uncharacterized protein</fullName>
    </submittedName>
</protein>
<organism evidence="1 2">
    <name type="scientific">Colletotrichum tanaceti</name>
    <dbReference type="NCBI Taxonomy" id="1306861"/>
    <lineage>
        <taxon>Eukaryota</taxon>
        <taxon>Fungi</taxon>
        <taxon>Dikarya</taxon>
        <taxon>Ascomycota</taxon>
        <taxon>Pezizomycotina</taxon>
        <taxon>Sordariomycetes</taxon>
        <taxon>Hypocreomycetidae</taxon>
        <taxon>Glomerellales</taxon>
        <taxon>Glomerellaceae</taxon>
        <taxon>Colletotrichum</taxon>
        <taxon>Colletotrichum destructivum species complex</taxon>
    </lineage>
</organism>
<sequence>MSSDQSEEEDAVTGALAAPRQAWMVLLEFPGLTGSGCAFWRSGLAEVTGRAAAAQKRVEVNLIVG</sequence>
<dbReference type="Proteomes" id="UP000310108">
    <property type="component" value="Unassembled WGS sequence"/>
</dbReference>
<comment type="caution">
    <text evidence="1">The sequence shown here is derived from an EMBL/GenBank/DDBJ whole genome shotgun (WGS) entry which is preliminary data.</text>
</comment>
<keyword evidence="2" id="KW-1185">Reference proteome</keyword>
<proteinExistence type="predicted"/>
<accession>A0A4U6XNT8</accession>
<dbReference type="EMBL" id="PJEX01000042">
    <property type="protein sequence ID" value="TKW57430.1"/>
    <property type="molecule type" value="Genomic_DNA"/>
</dbReference>
<name>A0A4U6XNT8_9PEZI</name>
<dbReference type="AlphaFoldDB" id="A0A4U6XNT8"/>
<gene>
    <name evidence="1" type="ORF">CTA1_8518</name>
</gene>